<dbReference type="InterPro" id="IPR056423">
    <property type="entry name" value="BACK_BPM_SPOP"/>
</dbReference>
<dbReference type="PANTHER" id="PTHR26379:SF496">
    <property type="entry name" value="BTB DOMAIN-CONTAINING PROTEIN"/>
    <property type="match status" value="1"/>
</dbReference>
<dbReference type="Gene3D" id="6.10.250.3030">
    <property type="match status" value="1"/>
</dbReference>
<proteinExistence type="inferred from homology"/>
<dbReference type="InterPro" id="IPR011333">
    <property type="entry name" value="SKP1/BTB/POZ_sf"/>
</dbReference>
<dbReference type="Gene3D" id="3.30.710.10">
    <property type="entry name" value="Potassium Channel Kv1.1, Chain A"/>
    <property type="match status" value="1"/>
</dbReference>
<dbReference type="Gramene" id="HORVU.MOREX.r3.7HG0703140.1">
    <property type="protein sequence ID" value="HORVU.MOREX.r3.7HG0703140.1.CDS1"/>
    <property type="gene ID" value="HORVU.MOREX.r3.7HG0703140"/>
</dbReference>
<dbReference type="InterPro" id="IPR000210">
    <property type="entry name" value="BTB/POZ_dom"/>
</dbReference>
<protein>
    <recommendedName>
        <fullName evidence="3">MATH domain-containing protein</fullName>
    </recommendedName>
</protein>
<dbReference type="InterPro" id="IPR008974">
    <property type="entry name" value="TRAF-like"/>
</dbReference>
<evidence type="ECO:0000313" key="5">
    <source>
        <dbReference type="Proteomes" id="UP000011116"/>
    </source>
</evidence>
<dbReference type="SUPFAM" id="SSF54695">
    <property type="entry name" value="POZ domain"/>
    <property type="match status" value="1"/>
</dbReference>
<evidence type="ECO:0000259" key="3">
    <source>
        <dbReference type="PROSITE" id="PS50144"/>
    </source>
</evidence>
<comment type="similarity">
    <text evidence="2">Belongs to the Tdpoz family.</text>
</comment>
<dbReference type="EnsemblPlants" id="HORVU.MOREX.r3.7HG0703140.1">
    <property type="protein sequence ID" value="HORVU.MOREX.r3.7HG0703140.1.CDS1"/>
    <property type="gene ID" value="HORVU.MOREX.r3.7HG0703140"/>
</dbReference>
<dbReference type="PANTHER" id="PTHR26379">
    <property type="entry name" value="BTB/POZ AND MATH DOMAIN-CONTAINING PROTEIN 1"/>
    <property type="match status" value="1"/>
</dbReference>
<dbReference type="AlphaFoldDB" id="A0A8I6YHE8"/>
<dbReference type="GO" id="GO:0016567">
    <property type="term" value="P:protein ubiquitination"/>
    <property type="evidence" value="ECO:0007669"/>
    <property type="project" value="InterPro"/>
</dbReference>
<reference evidence="5" key="1">
    <citation type="journal article" date="2012" name="Nature">
        <title>A physical, genetic and functional sequence assembly of the barley genome.</title>
        <authorList>
            <consortium name="The International Barley Genome Sequencing Consortium"/>
            <person name="Mayer K.F."/>
            <person name="Waugh R."/>
            <person name="Brown J.W."/>
            <person name="Schulman A."/>
            <person name="Langridge P."/>
            <person name="Platzer M."/>
            <person name="Fincher G.B."/>
            <person name="Muehlbauer G.J."/>
            <person name="Sato K."/>
            <person name="Close T.J."/>
            <person name="Wise R.P."/>
            <person name="Stein N."/>
        </authorList>
    </citation>
    <scope>NUCLEOTIDE SEQUENCE [LARGE SCALE GENOMIC DNA]</scope>
    <source>
        <strain evidence="5">cv. Morex</strain>
    </source>
</reference>
<comment type="pathway">
    <text evidence="1">Protein modification; protein ubiquitination.</text>
</comment>
<dbReference type="InterPro" id="IPR045005">
    <property type="entry name" value="BPM1-6"/>
</dbReference>
<reference evidence="4" key="2">
    <citation type="submission" date="2020-10" db="EMBL/GenBank/DDBJ databases">
        <authorList>
            <person name="Scholz U."/>
            <person name="Mascher M."/>
            <person name="Fiebig A."/>
        </authorList>
    </citation>
    <scope>NUCLEOTIDE SEQUENCE [LARGE SCALE GENOMIC DNA]</scope>
    <source>
        <strain evidence="4">cv. Morex</strain>
    </source>
</reference>
<sequence>MVATTLMKTARGTHVLDIHGFSSVRKKQCDADGFLYSPTFTVGGLDWAVRYYPDGDTHHAGGNSERSDYVAAFVELVTEGAVAWARVGFGLVDQTTDETVPLFREKDPILFEASSEDTCTWGTGELARRSHLHAGSRYVLGDRLKIECVIDVCGDFLTFDDPPPTPSSGLPLLQQVGYGKGEPDVIIQVEGGTIGAYYCILDARAPGFLKHHIHTATARSDGKVQIFMDGGDMPAPSVWALVQFAYTDALPVLGGLDGAGHKAMIRHLLIAAERYGMGRLRAICERVLCKSLDVETVAATLAMADRHGFKKLSEACAEFMACP</sequence>
<dbReference type="Pfam" id="PF00651">
    <property type="entry name" value="BTB"/>
    <property type="match status" value="1"/>
</dbReference>
<dbReference type="Proteomes" id="UP000011116">
    <property type="component" value="Chromosome 7H"/>
</dbReference>
<evidence type="ECO:0000256" key="2">
    <source>
        <dbReference type="ARBA" id="ARBA00010846"/>
    </source>
</evidence>
<dbReference type="CDD" id="cd00121">
    <property type="entry name" value="MATH"/>
    <property type="match status" value="1"/>
</dbReference>
<dbReference type="SMART" id="SM00225">
    <property type="entry name" value="BTB"/>
    <property type="match status" value="1"/>
</dbReference>
<name>A0A8I6YHE8_HORVV</name>
<dbReference type="PROSITE" id="PS50144">
    <property type="entry name" value="MATH"/>
    <property type="match status" value="1"/>
</dbReference>
<dbReference type="Gene3D" id="2.60.210.10">
    <property type="entry name" value="Apoptosis, Tumor Necrosis Factor Receptor Associated Protein 2, Chain A"/>
    <property type="match status" value="1"/>
</dbReference>
<evidence type="ECO:0000313" key="4">
    <source>
        <dbReference type="EnsemblPlants" id="HORVU.MOREX.r3.7HG0703140.1.CDS1"/>
    </source>
</evidence>
<accession>A0A8I6YHE8</accession>
<dbReference type="SMR" id="A0A8I6YHE8"/>
<keyword evidence="5" id="KW-1185">Reference proteome</keyword>
<dbReference type="SUPFAM" id="SSF49599">
    <property type="entry name" value="TRAF domain-like"/>
    <property type="match status" value="1"/>
</dbReference>
<organism evidence="4 5">
    <name type="scientific">Hordeum vulgare subsp. vulgare</name>
    <name type="common">Domesticated barley</name>
    <dbReference type="NCBI Taxonomy" id="112509"/>
    <lineage>
        <taxon>Eukaryota</taxon>
        <taxon>Viridiplantae</taxon>
        <taxon>Streptophyta</taxon>
        <taxon>Embryophyta</taxon>
        <taxon>Tracheophyta</taxon>
        <taxon>Spermatophyta</taxon>
        <taxon>Magnoliopsida</taxon>
        <taxon>Liliopsida</taxon>
        <taxon>Poales</taxon>
        <taxon>Poaceae</taxon>
        <taxon>BOP clade</taxon>
        <taxon>Pooideae</taxon>
        <taxon>Triticodae</taxon>
        <taxon>Triticeae</taxon>
        <taxon>Hordeinae</taxon>
        <taxon>Hordeum</taxon>
    </lineage>
</organism>
<dbReference type="Pfam" id="PF24570">
    <property type="entry name" value="BACK_BPM_SPOP"/>
    <property type="match status" value="1"/>
</dbReference>
<reference evidence="4" key="3">
    <citation type="submission" date="2022-01" db="UniProtKB">
        <authorList>
            <consortium name="EnsemblPlants"/>
        </authorList>
    </citation>
    <scope>IDENTIFICATION</scope>
    <source>
        <strain evidence="4">subsp. vulgare</strain>
    </source>
</reference>
<feature type="domain" description="MATH" evidence="3">
    <location>
        <begin position="11"/>
        <end position="150"/>
    </location>
</feature>
<evidence type="ECO:0000256" key="1">
    <source>
        <dbReference type="ARBA" id="ARBA00004906"/>
    </source>
</evidence>
<dbReference type="InterPro" id="IPR002083">
    <property type="entry name" value="MATH/TRAF_dom"/>
</dbReference>
<dbReference type="Pfam" id="PF22486">
    <property type="entry name" value="MATH_2"/>
    <property type="match status" value="1"/>
</dbReference>
<dbReference type="Gramene" id="HORVU.MOREX.r2.7HG0583340.1">
    <property type="protein sequence ID" value="HORVU.MOREX.r2.7HG0583340.1.CDS.1"/>
    <property type="gene ID" value="HORVU.MOREX.r2.7HG0583340"/>
</dbReference>